<dbReference type="InterPro" id="IPR051398">
    <property type="entry name" value="Polysacch_Deacetylase"/>
</dbReference>
<evidence type="ECO:0000256" key="1">
    <source>
        <dbReference type="ARBA" id="ARBA00004613"/>
    </source>
</evidence>
<dbReference type="Proteomes" id="UP001084650">
    <property type="component" value="Unassembled WGS sequence"/>
</dbReference>
<dbReference type="EMBL" id="JAPQYE010000008">
    <property type="protein sequence ID" value="MCZ0730117.1"/>
    <property type="molecule type" value="Genomic_DNA"/>
</dbReference>
<reference evidence="4" key="1">
    <citation type="submission" date="2022-12" db="EMBL/GenBank/DDBJ databases">
        <title>Whole genome sequence of Mycolicibacterium iranicum strain SBH312.</title>
        <authorList>
            <person name="Jani J."/>
            <person name="Arifin Mustapha Z."/>
            <person name="Ahmed K."/>
            <person name="Kai Ling C."/>
        </authorList>
    </citation>
    <scope>NUCLEOTIDE SEQUENCE</scope>
    <source>
        <strain evidence="4">SBH312</strain>
    </source>
</reference>
<dbReference type="PROSITE" id="PS51677">
    <property type="entry name" value="NODB"/>
    <property type="match status" value="1"/>
</dbReference>
<dbReference type="PANTHER" id="PTHR34216:SF3">
    <property type="entry name" value="POLY-BETA-1,6-N-ACETYL-D-GLUCOSAMINE N-DEACETYLASE"/>
    <property type="match status" value="1"/>
</dbReference>
<protein>
    <submittedName>
        <fullName evidence="4">Polysaccharide deacetylase family protein</fullName>
    </submittedName>
</protein>
<proteinExistence type="predicted"/>
<name>A0ABT4HIU4_MYCIR</name>
<dbReference type="InterPro" id="IPR011330">
    <property type="entry name" value="Glyco_hydro/deAcase_b/a-brl"/>
</dbReference>
<gene>
    <name evidence="4" type="ORF">OY187_18890</name>
</gene>
<dbReference type="Pfam" id="PF01522">
    <property type="entry name" value="Polysacc_deac_1"/>
    <property type="match status" value="1"/>
</dbReference>
<dbReference type="SUPFAM" id="SSF88713">
    <property type="entry name" value="Glycoside hydrolase/deacetylase"/>
    <property type="match status" value="1"/>
</dbReference>
<comment type="caution">
    <text evidence="4">The sequence shown here is derived from an EMBL/GenBank/DDBJ whole genome shotgun (WGS) entry which is preliminary data.</text>
</comment>
<dbReference type="Gene3D" id="3.20.20.370">
    <property type="entry name" value="Glycoside hydrolase/deacetylase"/>
    <property type="match status" value="1"/>
</dbReference>
<feature type="domain" description="NodB homology" evidence="3">
    <location>
        <begin position="75"/>
        <end position="262"/>
    </location>
</feature>
<organism evidence="4 5">
    <name type="scientific">Mycolicibacterium iranicum</name>
    <name type="common">Mycobacterium iranicum</name>
    <dbReference type="NCBI Taxonomy" id="912594"/>
    <lineage>
        <taxon>Bacteria</taxon>
        <taxon>Bacillati</taxon>
        <taxon>Actinomycetota</taxon>
        <taxon>Actinomycetes</taxon>
        <taxon>Mycobacteriales</taxon>
        <taxon>Mycobacteriaceae</taxon>
        <taxon>Mycolicibacterium</taxon>
    </lineage>
</organism>
<comment type="subcellular location">
    <subcellularLocation>
        <location evidence="1">Secreted</location>
    </subcellularLocation>
</comment>
<keyword evidence="5" id="KW-1185">Reference proteome</keyword>
<dbReference type="InterPro" id="IPR002509">
    <property type="entry name" value="NODB_dom"/>
</dbReference>
<sequence>MTASRATNPANNADLTAVPMVWMYHSIATYDEDPFEVTMTPARFERQLRWLRDQRLQGVSMAELLASSARDRSKRLVGLTFDDGYRDFATTALPILQRYGFTATVFVLAGRLGGQNEWSRPGPSKALLTADEIRQVASAGMEIGSHGLMHVRLPGVDQSALAAETRHSRTILSELIQRDVTGFCYPWGEVDAEVVKSVRAAGYDYACAVKPGSDIGQYAIPRTLVHEGDSAWRLHAKRAVSTLTVGNRWGVRHYRGGERCAL</sequence>
<dbReference type="RefSeq" id="WP_234813846.1">
    <property type="nucleotide sequence ID" value="NZ_JAPQYE010000008.1"/>
</dbReference>
<evidence type="ECO:0000313" key="5">
    <source>
        <dbReference type="Proteomes" id="UP001084650"/>
    </source>
</evidence>
<accession>A0ABT4HIU4</accession>
<evidence type="ECO:0000259" key="3">
    <source>
        <dbReference type="PROSITE" id="PS51677"/>
    </source>
</evidence>
<dbReference type="CDD" id="cd10918">
    <property type="entry name" value="CE4_NodB_like_5s_6s"/>
    <property type="match status" value="1"/>
</dbReference>
<keyword evidence="2" id="KW-0732">Signal</keyword>
<dbReference type="PANTHER" id="PTHR34216">
    <property type="match status" value="1"/>
</dbReference>
<evidence type="ECO:0000256" key="2">
    <source>
        <dbReference type="ARBA" id="ARBA00022729"/>
    </source>
</evidence>
<evidence type="ECO:0000313" key="4">
    <source>
        <dbReference type="EMBL" id="MCZ0730117.1"/>
    </source>
</evidence>